<evidence type="ECO:0000256" key="8">
    <source>
        <dbReference type="SAM" id="Phobius"/>
    </source>
</evidence>
<keyword evidence="5 8" id="KW-0812">Transmembrane</keyword>
<evidence type="ECO:0000313" key="9">
    <source>
        <dbReference type="EMBL" id="AZP03631.1"/>
    </source>
</evidence>
<feature type="transmembrane region" description="Helical" evidence="8">
    <location>
        <begin position="44"/>
        <end position="61"/>
    </location>
</feature>
<sequence length="384" mass="42197">MNKNKLDIKILSYLLVIFFLMLLYSYFDSFIGMFQLLIDVMKPLFIGALMAFLLNIIVVRLERSILSKLKEKYPKLSRAISILSSILIVVAVIYLIINLIVPQVATIVTRLVSGIPLLLTQVQDFILESDTEFLVELVGDNLVSDFNNLARQAIDFATNSVNQLLTSSIQIIGGATSGIFTFVIAFSFAMYILATKETIKQQIRILGTAFLPAKLYKQVAGLLLITNQTFANFFVGQVTEAVILGTLCMIGMTIFRFPYALAIGSFMGFTALIPMFGAWIGAAVGFVLIASQNLTQALVFLVFIIILQQLENNLIYPKVVGTSIGIPGMWVLVAVTIGGGIGGIVGMLLGVPVLATIYQIITLITRKRLRDKQKLEESTVVSSE</sequence>
<dbReference type="Pfam" id="PF01594">
    <property type="entry name" value="AI-2E_transport"/>
    <property type="match status" value="1"/>
</dbReference>
<name>A0A3S9H8N3_9LACT</name>
<keyword evidence="4" id="KW-1003">Cell membrane</keyword>
<evidence type="ECO:0000256" key="1">
    <source>
        <dbReference type="ARBA" id="ARBA00004651"/>
    </source>
</evidence>
<comment type="similarity">
    <text evidence="2">Belongs to the autoinducer-2 exporter (AI-2E) (TC 2.A.86) family.</text>
</comment>
<dbReference type="InterPro" id="IPR002549">
    <property type="entry name" value="AI-2E-like"/>
</dbReference>
<feature type="transmembrane region" description="Helical" evidence="8">
    <location>
        <begin position="344"/>
        <end position="364"/>
    </location>
</feature>
<feature type="transmembrane region" description="Helical" evidence="8">
    <location>
        <begin position="286"/>
        <end position="307"/>
    </location>
</feature>
<protein>
    <submittedName>
        <fullName evidence="9">AI-2E family transporter</fullName>
    </submittedName>
</protein>
<keyword evidence="10" id="KW-1185">Reference proteome</keyword>
<dbReference type="AlphaFoldDB" id="A0A3S9H8N3"/>
<dbReference type="PANTHER" id="PTHR21716:SF53">
    <property type="entry name" value="PERMEASE PERM-RELATED"/>
    <property type="match status" value="1"/>
</dbReference>
<evidence type="ECO:0000256" key="2">
    <source>
        <dbReference type="ARBA" id="ARBA00009773"/>
    </source>
</evidence>
<feature type="transmembrane region" description="Helical" evidence="8">
    <location>
        <begin position="319"/>
        <end position="338"/>
    </location>
</feature>
<evidence type="ECO:0000256" key="5">
    <source>
        <dbReference type="ARBA" id="ARBA00022692"/>
    </source>
</evidence>
<evidence type="ECO:0000256" key="7">
    <source>
        <dbReference type="ARBA" id="ARBA00023136"/>
    </source>
</evidence>
<keyword evidence="6 8" id="KW-1133">Transmembrane helix</keyword>
<keyword evidence="3" id="KW-0813">Transport</keyword>
<evidence type="ECO:0000313" key="10">
    <source>
        <dbReference type="Proteomes" id="UP000273326"/>
    </source>
</evidence>
<comment type="subcellular location">
    <subcellularLocation>
        <location evidence="1">Cell membrane</location>
        <topology evidence="1">Multi-pass membrane protein</topology>
    </subcellularLocation>
</comment>
<keyword evidence="7 8" id="KW-0472">Membrane</keyword>
<feature type="transmembrane region" description="Helical" evidence="8">
    <location>
        <begin position="259"/>
        <end position="280"/>
    </location>
</feature>
<evidence type="ECO:0000256" key="4">
    <source>
        <dbReference type="ARBA" id="ARBA00022475"/>
    </source>
</evidence>
<dbReference type="Proteomes" id="UP000273326">
    <property type="component" value="Chromosome"/>
</dbReference>
<dbReference type="GO" id="GO:0055085">
    <property type="term" value="P:transmembrane transport"/>
    <property type="evidence" value="ECO:0007669"/>
    <property type="project" value="TreeGrafter"/>
</dbReference>
<dbReference type="RefSeq" id="WP_126108722.1">
    <property type="nucleotide sequence ID" value="NZ_CP034465.1"/>
</dbReference>
<feature type="transmembrane region" description="Helical" evidence="8">
    <location>
        <begin position="169"/>
        <end position="193"/>
    </location>
</feature>
<dbReference type="KEGG" id="jeh:EJN90_02505"/>
<evidence type="ECO:0000256" key="6">
    <source>
        <dbReference type="ARBA" id="ARBA00022989"/>
    </source>
</evidence>
<dbReference type="EMBL" id="CP034465">
    <property type="protein sequence ID" value="AZP03631.1"/>
    <property type="molecule type" value="Genomic_DNA"/>
</dbReference>
<dbReference type="GO" id="GO:0005886">
    <property type="term" value="C:plasma membrane"/>
    <property type="evidence" value="ECO:0007669"/>
    <property type="project" value="UniProtKB-SubCell"/>
</dbReference>
<organism evidence="9 10">
    <name type="scientific">Jeotgalibaca ciconiae</name>
    <dbReference type="NCBI Taxonomy" id="2496265"/>
    <lineage>
        <taxon>Bacteria</taxon>
        <taxon>Bacillati</taxon>
        <taxon>Bacillota</taxon>
        <taxon>Bacilli</taxon>
        <taxon>Lactobacillales</taxon>
        <taxon>Carnobacteriaceae</taxon>
        <taxon>Jeotgalibaca</taxon>
    </lineage>
</organism>
<reference evidence="10" key="1">
    <citation type="submission" date="2018-12" db="EMBL/GenBank/DDBJ databases">
        <title>Complete genome sequencing of Jeotgalibaca sp. H21T32.</title>
        <authorList>
            <person name="Bae J.-W."/>
            <person name="Lee S.-Y."/>
        </authorList>
    </citation>
    <scope>NUCLEOTIDE SEQUENCE [LARGE SCALE GENOMIC DNA]</scope>
    <source>
        <strain evidence="10">H21T32</strain>
    </source>
</reference>
<feature type="transmembrane region" description="Helical" evidence="8">
    <location>
        <begin position="12"/>
        <end position="38"/>
    </location>
</feature>
<evidence type="ECO:0000256" key="3">
    <source>
        <dbReference type="ARBA" id="ARBA00022448"/>
    </source>
</evidence>
<accession>A0A3S9H8N3</accession>
<dbReference type="PANTHER" id="PTHR21716">
    <property type="entry name" value="TRANSMEMBRANE PROTEIN"/>
    <property type="match status" value="1"/>
</dbReference>
<gene>
    <name evidence="9" type="ORF">EJN90_02505</name>
</gene>
<feature type="transmembrane region" description="Helical" evidence="8">
    <location>
        <begin position="82"/>
        <end position="101"/>
    </location>
</feature>
<proteinExistence type="inferred from homology"/>
<dbReference type="OrthoDB" id="9793390at2"/>